<dbReference type="Pfam" id="PF11886">
    <property type="entry name" value="TOC159_MAD"/>
    <property type="match status" value="1"/>
</dbReference>
<dbReference type="Pfam" id="PF04548">
    <property type="entry name" value="AIG1"/>
    <property type="match status" value="1"/>
</dbReference>
<comment type="similarity">
    <text evidence="16">Belongs to the TRAFAC class TrmE-Era-EngA-EngB-Septin-like GTPase superfamily. AIG1/Toc34/Toc159-like paraseptin GTPase family. TOC159 subfamily.</text>
</comment>
<feature type="domain" description="AIG1-type G" evidence="18">
    <location>
        <begin position="636"/>
        <end position="870"/>
    </location>
</feature>
<evidence type="ECO:0000256" key="13">
    <source>
        <dbReference type="ARBA" id="ARBA00023134"/>
    </source>
</evidence>
<dbReference type="GO" id="GO:0009707">
    <property type="term" value="C:chloroplast outer membrane"/>
    <property type="evidence" value="ECO:0007669"/>
    <property type="project" value="UniProtKB-SubCell"/>
</dbReference>
<evidence type="ECO:0000256" key="9">
    <source>
        <dbReference type="ARBA" id="ARBA00022805"/>
    </source>
</evidence>
<keyword evidence="13" id="KW-0342">GTP-binding</keyword>
<evidence type="ECO:0000313" key="19">
    <source>
        <dbReference type="EMBL" id="KAL3499626.1"/>
    </source>
</evidence>
<dbReference type="InterPro" id="IPR005690">
    <property type="entry name" value="Toc86_159"/>
</dbReference>
<keyword evidence="7" id="KW-0547">Nucleotide-binding</keyword>
<evidence type="ECO:0000256" key="8">
    <source>
        <dbReference type="ARBA" id="ARBA00022801"/>
    </source>
</evidence>
<evidence type="ECO:0000256" key="10">
    <source>
        <dbReference type="ARBA" id="ARBA00022842"/>
    </source>
</evidence>
<feature type="compositionally biased region" description="Basic and acidic residues" evidence="17">
    <location>
        <begin position="64"/>
        <end position="102"/>
    </location>
</feature>
<feature type="region of interest" description="Disordered" evidence="17">
    <location>
        <begin position="890"/>
        <end position="931"/>
    </location>
</feature>
<gene>
    <name evidence="19" type="ORF">ACH5RR_038719</name>
</gene>
<feature type="compositionally biased region" description="Basic and acidic residues" evidence="17">
    <location>
        <begin position="111"/>
        <end position="137"/>
    </location>
</feature>
<dbReference type="InterPro" id="IPR027417">
    <property type="entry name" value="P-loop_NTPase"/>
</dbReference>
<evidence type="ECO:0000256" key="6">
    <source>
        <dbReference type="ARBA" id="ARBA00022723"/>
    </source>
</evidence>
<keyword evidence="8" id="KW-0378">Hydrolase</keyword>
<keyword evidence="4" id="KW-0934">Plastid</keyword>
<feature type="compositionally biased region" description="Acidic residues" evidence="17">
    <location>
        <begin position="470"/>
        <end position="482"/>
    </location>
</feature>
<evidence type="ECO:0000256" key="17">
    <source>
        <dbReference type="SAM" id="MobiDB-lite"/>
    </source>
</evidence>
<feature type="region of interest" description="Disordered" evidence="17">
    <location>
        <begin position="1"/>
        <end position="216"/>
    </location>
</feature>
<comment type="caution">
    <text evidence="19">The sequence shown here is derived from an EMBL/GenBank/DDBJ whole genome shotgun (WGS) entry which is preliminary data.</text>
</comment>
<reference evidence="19 20" key="1">
    <citation type="submission" date="2024-11" db="EMBL/GenBank/DDBJ databases">
        <title>A near-complete genome assembly of Cinchona calisaya.</title>
        <authorList>
            <person name="Lian D.C."/>
            <person name="Zhao X.W."/>
            <person name="Wei L."/>
        </authorList>
    </citation>
    <scope>NUCLEOTIDE SEQUENCE [LARGE SCALE GENOMIC DNA]</scope>
    <source>
        <tissue evidence="19">Nenye</tissue>
    </source>
</reference>
<keyword evidence="20" id="KW-1185">Reference proteome</keyword>
<dbReference type="InterPro" id="IPR024283">
    <property type="entry name" value="TOC159_MAD"/>
</dbReference>
<dbReference type="GO" id="GO:0016787">
    <property type="term" value="F:hydrolase activity"/>
    <property type="evidence" value="ECO:0007669"/>
    <property type="project" value="UniProtKB-KW"/>
</dbReference>
<feature type="compositionally biased region" description="Basic and acidic residues" evidence="17">
    <location>
        <begin position="386"/>
        <end position="412"/>
    </location>
</feature>
<dbReference type="FunFam" id="3.40.50.300:FF:000413">
    <property type="entry name" value="Translocase of chloroplast 120, chloroplastic"/>
    <property type="match status" value="1"/>
</dbReference>
<dbReference type="Gene3D" id="3.40.50.300">
    <property type="entry name" value="P-loop containing nucleotide triphosphate hydrolases"/>
    <property type="match status" value="1"/>
</dbReference>
<evidence type="ECO:0000259" key="18">
    <source>
        <dbReference type="PROSITE" id="PS51720"/>
    </source>
</evidence>
<keyword evidence="9" id="KW-1002">Plastid outer membrane</keyword>
<keyword evidence="6" id="KW-0479">Metal-binding</keyword>
<dbReference type="SUPFAM" id="SSF52540">
    <property type="entry name" value="P-loop containing nucleoside triphosphate hydrolases"/>
    <property type="match status" value="1"/>
</dbReference>
<dbReference type="EMBL" id="JBJUIK010000016">
    <property type="protein sequence ID" value="KAL3499626.1"/>
    <property type="molecule type" value="Genomic_DNA"/>
</dbReference>
<evidence type="ECO:0000256" key="7">
    <source>
        <dbReference type="ARBA" id="ARBA00022741"/>
    </source>
</evidence>
<evidence type="ECO:0000256" key="2">
    <source>
        <dbReference type="ARBA" id="ARBA00022448"/>
    </source>
</evidence>
<protein>
    <recommendedName>
        <fullName evidence="18">AIG1-type G domain-containing protein</fullName>
    </recommendedName>
</protein>
<evidence type="ECO:0000313" key="20">
    <source>
        <dbReference type="Proteomes" id="UP001630127"/>
    </source>
</evidence>
<evidence type="ECO:0000256" key="4">
    <source>
        <dbReference type="ARBA" id="ARBA00022640"/>
    </source>
</evidence>
<keyword evidence="11" id="KW-0653">Protein transport</keyword>
<dbReference type="CDD" id="cd01853">
    <property type="entry name" value="Toc34_like"/>
    <property type="match status" value="1"/>
</dbReference>
<dbReference type="PROSITE" id="PS51720">
    <property type="entry name" value="G_AIG1"/>
    <property type="match status" value="1"/>
</dbReference>
<feature type="compositionally biased region" description="Gly residues" evidence="17">
    <location>
        <begin position="145"/>
        <end position="157"/>
    </location>
</feature>
<feature type="compositionally biased region" description="Basic and acidic residues" evidence="17">
    <location>
        <begin position="258"/>
        <end position="270"/>
    </location>
</feature>
<feature type="region of interest" description="Disordered" evidence="17">
    <location>
        <begin position="340"/>
        <end position="484"/>
    </location>
</feature>
<evidence type="ECO:0000256" key="16">
    <source>
        <dbReference type="ARBA" id="ARBA00023775"/>
    </source>
</evidence>
<evidence type="ECO:0000256" key="1">
    <source>
        <dbReference type="ARBA" id="ARBA00001946"/>
    </source>
</evidence>
<keyword evidence="2" id="KW-0813">Transport</keyword>
<evidence type="ECO:0000256" key="14">
    <source>
        <dbReference type="ARBA" id="ARBA00023136"/>
    </source>
</evidence>
<dbReference type="InterPro" id="IPR045058">
    <property type="entry name" value="GIMA/IAN/Toc"/>
</dbReference>
<dbReference type="PANTHER" id="PTHR10903:SF120">
    <property type="entry name" value="TRANSLOCASE OF CHLOROPLAST 159, CHLOROPLASTIC"/>
    <property type="match status" value="1"/>
</dbReference>
<feature type="compositionally biased region" description="Basic and acidic residues" evidence="17">
    <location>
        <begin position="196"/>
        <end position="212"/>
    </location>
</feature>
<evidence type="ECO:0000256" key="5">
    <source>
        <dbReference type="ARBA" id="ARBA00022692"/>
    </source>
</evidence>
<name>A0ABD2XW35_9GENT</name>
<feature type="region of interest" description="Disordered" evidence="17">
    <location>
        <begin position="529"/>
        <end position="550"/>
    </location>
</feature>
<feature type="compositionally biased region" description="Basic and acidic residues" evidence="17">
    <location>
        <begin position="20"/>
        <end position="35"/>
    </location>
</feature>
<dbReference type="Proteomes" id="UP001630127">
    <property type="component" value="Unassembled WGS sequence"/>
</dbReference>
<accession>A0ABD2XW35</accession>
<organism evidence="19 20">
    <name type="scientific">Cinchona calisaya</name>
    <dbReference type="NCBI Taxonomy" id="153742"/>
    <lineage>
        <taxon>Eukaryota</taxon>
        <taxon>Viridiplantae</taxon>
        <taxon>Streptophyta</taxon>
        <taxon>Embryophyta</taxon>
        <taxon>Tracheophyta</taxon>
        <taxon>Spermatophyta</taxon>
        <taxon>Magnoliopsida</taxon>
        <taxon>eudicotyledons</taxon>
        <taxon>Gunneridae</taxon>
        <taxon>Pentapetalae</taxon>
        <taxon>asterids</taxon>
        <taxon>lamiids</taxon>
        <taxon>Gentianales</taxon>
        <taxon>Rubiaceae</taxon>
        <taxon>Cinchonoideae</taxon>
        <taxon>Cinchoneae</taxon>
        <taxon>Cinchona</taxon>
    </lineage>
</organism>
<dbReference type="GO" id="GO:0005525">
    <property type="term" value="F:GTP binding"/>
    <property type="evidence" value="ECO:0007669"/>
    <property type="project" value="UniProtKB-KW"/>
</dbReference>
<sequence length="1280" mass="138758">MESKEAATPSPLLPDFEMGSSEKKEIQADPDEKSGENGLSGVNSDDPFAGDKNKAVSEEVLVDDGEKVTNKVGELEGGKDVDGDESEFRENFDAADENRADSEVLVDDDGEKINDKIWESDGGKDTNVEGVQRKAEVPDFVGNLNGSGGESEGGTMEGLGESSGDKDVEISGIVEVESSVKDEEPSRQVEVIDAAPEEKEVGEEEKPVEGDGLKFTPEGDSVIEAINVHINVAEPGVAVVGETGSVIAEDVKLLNGDKPRSDIVADHDGPISEPSVGQSIEKEEPKPLQVVTDTIDVVNDEKSDTAGVDTAASENGPQPVEKKNIQGMRDTEIDQLAASKTKENGNGGEVLGGAENQAGDSVSEDAYGSIQHDILEESDSGIPEYVESRSVHDVQERVDGEDEAKIQMEGKADLQGSISDGENDGMIFGSSEAAKQFIEELERGSGGDSFSGADSSRDHPQPIDGQIVTDSDDEVDTDEEGEGKELFDSAALAALLKAATGADSDDGNITITSQDGSRLFSVERPAGLGTSLRSLRPTPQPNRPNIFSPSVFSNSGDFESNLTDEEKKKLERLQQIRVRFLRLLHRLGLSADESVAAQVLYRLNLVAGRQNSQLFSIEAAKEMALQLEAEEKDDLDFSLNVLVLGKSGVGKSATINSIFGEEKAHIDAFQPATTTVKEISGFVDGVKLRVFDTPGLKCSAMEQSFNRAILSSLKKFTKKNPPDIVLYVDRLDAQTRDLNDLPLLKTITSSLGPSIWRSAIVTLTHGASAPPEGPSGVPLSYEVFVTQRSHVVQQSIGQAVGDLRMMSPSLMNPVSLVENHPSCRKNREGQKVLPNGQNWRPQLLLLCYSMKILSEASSLSKPQDPFDHRKLFGFRSRSPPLPYMLSSMLQSRAHPKLSTEQSGENGDSDIDLDDLSDTDNDEEDEYDQLPPFRPLRKAQIAKLSKEQRKAYFEEYDYRVKLLQKKQWKEELKRMREMKTKGKDADINSGFPEEDADSGAAAPVAVPLPDMVLPPSFDGDNPAYRYRFLEPTSQFLARPVLDTHGWDHDCGYDGVNIEHNLAIVNQFPAAVTVQITKDKKDFTISLDSAISAKHGENGSTMAGFDIQSIGKQLAYVVRGETKFKNLKKNKTAGGISITFLGENMIPGVKIEDHITLGKQYVLTGSAGAVRAQQDTAYGANFELQRREQDFPIGQVQSTLSLSVIKWRGDLALGFNSLAQFSVGRGSKVAVRAGINNKLSGQITVRTSSSEHLSLALAAIVPTVLSIYKKLYPGVGENNLMY</sequence>
<keyword evidence="3" id="KW-0150">Chloroplast</keyword>
<dbReference type="NCBIfam" id="TIGR00993">
    <property type="entry name" value="3a0901s04IAP86"/>
    <property type="match status" value="1"/>
</dbReference>
<keyword evidence="10" id="KW-0460">Magnesium</keyword>
<keyword evidence="12" id="KW-1133">Transmembrane helix</keyword>
<dbReference type="GO" id="GO:0015031">
    <property type="term" value="P:protein transport"/>
    <property type="evidence" value="ECO:0007669"/>
    <property type="project" value="UniProtKB-KW"/>
</dbReference>
<evidence type="ECO:0000256" key="12">
    <source>
        <dbReference type="ARBA" id="ARBA00022989"/>
    </source>
</evidence>
<evidence type="ECO:0000256" key="11">
    <source>
        <dbReference type="ARBA" id="ARBA00022927"/>
    </source>
</evidence>
<feature type="region of interest" description="Disordered" evidence="17">
    <location>
        <begin position="258"/>
        <end position="328"/>
    </location>
</feature>
<dbReference type="GO" id="GO:0046872">
    <property type="term" value="F:metal ion binding"/>
    <property type="evidence" value="ECO:0007669"/>
    <property type="project" value="UniProtKB-KW"/>
</dbReference>
<comment type="subcellular location">
    <subcellularLocation>
        <location evidence="15">Plastid</location>
        <location evidence="15">Chloroplast outer membrane</location>
        <topology evidence="15">Single-pass membrane protein</topology>
    </subcellularLocation>
</comment>
<feature type="compositionally biased region" description="Basic and acidic residues" evidence="17">
    <location>
        <begin position="178"/>
        <end position="187"/>
    </location>
</feature>
<keyword evidence="5" id="KW-0812">Transmembrane</keyword>
<feature type="compositionally biased region" description="Acidic residues" evidence="17">
    <location>
        <begin position="906"/>
        <end position="927"/>
    </location>
</feature>
<evidence type="ECO:0000256" key="3">
    <source>
        <dbReference type="ARBA" id="ARBA00022528"/>
    </source>
</evidence>
<keyword evidence="14" id="KW-0472">Membrane</keyword>
<proteinExistence type="inferred from homology"/>
<comment type="cofactor">
    <cofactor evidence="1">
        <name>Mg(2+)</name>
        <dbReference type="ChEBI" id="CHEBI:18420"/>
    </cofactor>
</comment>
<dbReference type="InterPro" id="IPR006703">
    <property type="entry name" value="G_AIG1"/>
</dbReference>
<evidence type="ECO:0000256" key="15">
    <source>
        <dbReference type="ARBA" id="ARBA00023766"/>
    </source>
</evidence>
<dbReference type="AlphaFoldDB" id="A0ABD2XW35"/>
<dbReference type="PANTHER" id="PTHR10903">
    <property type="entry name" value="GTPASE, IMAP FAMILY MEMBER-RELATED"/>
    <property type="match status" value="1"/>
</dbReference>